<dbReference type="RefSeq" id="XP_033447990.1">
    <property type="nucleotide sequence ID" value="XM_033587815.1"/>
</dbReference>
<accession>A0A6A5RKV0</accession>
<dbReference type="GeneID" id="54345462"/>
<dbReference type="EMBL" id="ML978971">
    <property type="protein sequence ID" value="KAF1927738.1"/>
    <property type="molecule type" value="Genomic_DNA"/>
</dbReference>
<organism evidence="1 2">
    <name type="scientific">Didymella exigua CBS 183.55</name>
    <dbReference type="NCBI Taxonomy" id="1150837"/>
    <lineage>
        <taxon>Eukaryota</taxon>
        <taxon>Fungi</taxon>
        <taxon>Dikarya</taxon>
        <taxon>Ascomycota</taxon>
        <taxon>Pezizomycotina</taxon>
        <taxon>Dothideomycetes</taxon>
        <taxon>Pleosporomycetidae</taxon>
        <taxon>Pleosporales</taxon>
        <taxon>Pleosporineae</taxon>
        <taxon>Didymellaceae</taxon>
        <taxon>Didymella</taxon>
    </lineage>
</organism>
<dbReference type="AlphaFoldDB" id="A0A6A5RKV0"/>
<evidence type="ECO:0000313" key="2">
    <source>
        <dbReference type="Proteomes" id="UP000800082"/>
    </source>
</evidence>
<gene>
    <name evidence="1" type="ORF">M421DRAFT_174268</name>
</gene>
<dbReference type="Proteomes" id="UP000800082">
    <property type="component" value="Unassembled WGS sequence"/>
</dbReference>
<reference evidence="1" key="1">
    <citation type="journal article" date="2020" name="Stud. Mycol.">
        <title>101 Dothideomycetes genomes: a test case for predicting lifestyles and emergence of pathogens.</title>
        <authorList>
            <person name="Haridas S."/>
            <person name="Albert R."/>
            <person name="Binder M."/>
            <person name="Bloem J."/>
            <person name="Labutti K."/>
            <person name="Salamov A."/>
            <person name="Andreopoulos B."/>
            <person name="Baker S."/>
            <person name="Barry K."/>
            <person name="Bills G."/>
            <person name="Bluhm B."/>
            <person name="Cannon C."/>
            <person name="Castanera R."/>
            <person name="Culley D."/>
            <person name="Daum C."/>
            <person name="Ezra D."/>
            <person name="Gonzalez J."/>
            <person name="Henrissat B."/>
            <person name="Kuo A."/>
            <person name="Liang C."/>
            <person name="Lipzen A."/>
            <person name="Lutzoni F."/>
            <person name="Magnuson J."/>
            <person name="Mondo S."/>
            <person name="Nolan M."/>
            <person name="Ohm R."/>
            <person name="Pangilinan J."/>
            <person name="Park H.-J."/>
            <person name="Ramirez L."/>
            <person name="Alfaro M."/>
            <person name="Sun H."/>
            <person name="Tritt A."/>
            <person name="Yoshinaga Y."/>
            <person name="Zwiers L.-H."/>
            <person name="Turgeon B."/>
            <person name="Goodwin S."/>
            <person name="Spatafora J."/>
            <person name="Crous P."/>
            <person name="Grigoriev I."/>
        </authorList>
    </citation>
    <scope>NUCLEOTIDE SEQUENCE</scope>
    <source>
        <strain evidence="1">CBS 183.55</strain>
    </source>
</reference>
<proteinExistence type="predicted"/>
<evidence type="ECO:0000313" key="1">
    <source>
        <dbReference type="EMBL" id="KAF1927738.1"/>
    </source>
</evidence>
<name>A0A6A5RKV0_9PLEO</name>
<keyword evidence="2" id="KW-1185">Reference proteome</keyword>
<sequence>MRFARVSLTFRSSIASSYLHTMKNARRPSISTEKPQKGLDHLQDSTKDISAKEAESKLRGYQQLMLDRLHNQLAALRDSLQKPLADFLGNRAKLAASLRALPGTRKKQRKYDPILMKNGYKHD</sequence>
<protein>
    <submittedName>
        <fullName evidence="1">Uncharacterized protein</fullName>
    </submittedName>
</protein>